<gene>
    <name evidence="2" type="ORF">K7432_012750</name>
</gene>
<keyword evidence="1" id="KW-1133">Transmembrane helix</keyword>
<sequence length="117" mass="12743">MLQAFQIQKSRLQRSQILLILGVILPIVILTSIAPLLSPLLLKLDRNSENGSKPHTSFTVTVLLAIGLAGNVTANVALHTRFSENYIALSTAASILGTTLNGNIRFNDTHTYSKKLF</sequence>
<organism evidence="2 3">
    <name type="scientific">Basidiobolus ranarum</name>
    <dbReference type="NCBI Taxonomy" id="34480"/>
    <lineage>
        <taxon>Eukaryota</taxon>
        <taxon>Fungi</taxon>
        <taxon>Fungi incertae sedis</taxon>
        <taxon>Zoopagomycota</taxon>
        <taxon>Entomophthoromycotina</taxon>
        <taxon>Basidiobolomycetes</taxon>
        <taxon>Basidiobolales</taxon>
        <taxon>Basidiobolaceae</taxon>
        <taxon>Basidiobolus</taxon>
    </lineage>
</organism>
<feature type="transmembrane region" description="Helical" evidence="1">
    <location>
        <begin position="17"/>
        <end position="37"/>
    </location>
</feature>
<evidence type="ECO:0000313" key="3">
    <source>
        <dbReference type="Proteomes" id="UP001479436"/>
    </source>
</evidence>
<protein>
    <submittedName>
        <fullName evidence="2">Uncharacterized protein</fullName>
    </submittedName>
</protein>
<keyword evidence="3" id="KW-1185">Reference proteome</keyword>
<reference evidence="2 3" key="1">
    <citation type="submission" date="2023-04" db="EMBL/GenBank/DDBJ databases">
        <title>Genome of Basidiobolus ranarum AG-B5.</title>
        <authorList>
            <person name="Stajich J.E."/>
            <person name="Carter-House D."/>
            <person name="Gryganskyi A."/>
        </authorList>
    </citation>
    <scope>NUCLEOTIDE SEQUENCE [LARGE SCALE GENOMIC DNA]</scope>
    <source>
        <strain evidence="2 3">AG-B5</strain>
    </source>
</reference>
<comment type="caution">
    <text evidence="2">The sequence shown here is derived from an EMBL/GenBank/DDBJ whole genome shotgun (WGS) entry which is preliminary data.</text>
</comment>
<keyword evidence="1" id="KW-0812">Transmembrane</keyword>
<dbReference type="EMBL" id="JASJQH010008025">
    <property type="protein sequence ID" value="KAK9695890.1"/>
    <property type="molecule type" value="Genomic_DNA"/>
</dbReference>
<accession>A0ABR2VRX7</accession>
<keyword evidence="1" id="KW-0472">Membrane</keyword>
<evidence type="ECO:0000256" key="1">
    <source>
        <dbReference type="SAM" id="Phobius"/>
    </source>
</evidence>
<feature type="transmembrane region" description="Helical" evidence="1">
    <location>
        <begin position="57"/>
        <end position="78"/>
    </location>
</feature>
<name>A0ABR2VRX7_9FUNG</name>
<proteinExistence type="predicted"/>
<evidence type="ECO:0000313" key="2">
    <source>
        <dbReference type="EMBL" id="KAK9695890.1"/>
    </source>
</evidence>
<dbReference type="Proteomes" id="UP001479436">
    <property type="component" value="Unassembled WGS sequence"/>
</dbReference>